<evidence type="ECO:0000313" key="1">
    <source>
        <dbReference type="EMBL" id="KIK38247.1"/>
    </source>
</evidence>
<reference evidence="1 2" key="1">
    <citation type="submission" date="2014-04" db="EMBL/GenBank/DDBJ databases">
        <authorList>
            <consortium name="DOE Joint Genome Institute"/>
            <person name="Kuo A."/>
            <person name="Ruytinx J."/>
            <person name="Rineau F."/>
            <person name="Colpaert J."/>
            <person name="Kohler A."/>
            <person name="Nagy L.G."/>
            <person name="Floudas D."/>
            <person name="Copeland A."/>
            <person name="Barry K.W."/>
            <person name="Cichocki N."/>
            <person name="Veneault-Fourrey C."/>
            <person name="LaButti K."/>
            <person name="Lindquist E.A."/>
            <person name="Lipzen A."/>
            <person name="Lundell T."/>
            <person name="Morin E."/>
            <person name="Murat C."/>
            <person name="Sun H."/>
            <person name="Tunlid A."/>
            <person name="Henrissat B."/>
            <person name="Grigoriev I.V."/>
            <person name="Hibbett D.S."/>
            <person name="Martin F."/>
            <person name="Nordberg H.P."/>
            <person name="Cantor M.N."/>
            <person name="Hua S.X."/>
        </authorList>
    </citation>
    <scope>NUCLEOTIDE SEQUENCE [LARGE SCALE GENOMIC DNA]</scope>
    <source>
        <strain evidence="1 2">UH-Slu-Lm8-n1</strain>
    </source>
</reference>
<name>A0A0D0AV28_9AGAM</name>
<dbReference type="HOGENOM" id="CLU_3056279_0_0_1"/>
<protein>
    <submittedName>
        <fullName evidence="1">Uncharacterized protein</fullName>
    </submittedName>
</protein>
<proteinExistence type="predicted"/>
<sequence>MNQAQHCHCETYKPTHPPGVAFPLTLFTTQRRFMNIDLNASYSGNVFTTSAPTV</sequence>
<dbReference type="Proteomes" id="UP000054485">
    <property type="component" value="Unassembled WGS sequence"/>
</dbReference>
<organism evidence="1 2">
    <name type="scientific">Suillus luteus UH-Slu-Lm8-n1</name>
    <dbReference type="NCBI Taxonomy" id="930992"/>
    <lineage>
        <taxon>Eukaryota</taxon>
        <taxon>Fungi</taxon>
        <taxon>Dikarya</taxon>
        <taxon>Basidiomycota</taxon>
        <taxon>Agaricomycotina</taxon>
        <taxon>Agaricomycetes</taxon>
        <taxon>Agaricomycetidae</taxon>
        <taxon>Boletales</taxon>
        <taxon>Suillineae</taxon>
        <taxon>Suillaceae</taxon>
        <taxon>Suillus</taxon>
    </lineage>
</organism>
<accession>A0A0D0AV28</accession>
<dbReference type="InParanoid" id="A0A0D0AV28"/>
<keyword evidence="2" id="KW-1185">Reference proteome</keyword>
<dbReference type="EMBL" id="KN835403">
    <property type="protein sequence ID" value="KIK38247.1"/>
    <property type="molecule type" value="Genomic_DNA"/>
</dbReference>
<gene>
    <name evidence="1" type="ORF">CY34DRAFT_809544</name>
</gene>
<dbReference type="AlphaFoldDB" id="A0A0D0AV28"/>
<feature type="non-terminal residue" evidence="1">
    <location>
        <position position="54"/>
    </location>
</feature>
<reference evidence="2" key="2">
    <citation type="submission" date="2015-01" db="EMBL/GenBank/DDBJ databases">
        <title>Evolutionary Origins and Diversification of the Mycorrhizal Mutualists.</title>
        <authorList>
            <consortium name="DOE Joint Genome Institute"/>
            <consortium name="Mycorrhizal Genomics Consortium"/>
            <person name="Kohler A."/>
            <person name="Kuo A."/>
            <person name="Nagy L.G."/>
            <person name="Floudas D."/>
            <person name="Copeland A."/>
            <person name="Barry K.W."/>
            <person name="Cichocki N."/>
            <person name="Veneault-Fourrey C."/>
            <person name="LaButti K."/>
            <person name="Lindquist E.A."/>
            <person name="Lipzen A."/>
            <person name="Lundell T."/>
            <person name="Morin E."/>
            <person name="Murat C."/>
            <person name="Riley R."/>
            <person name="Ohm R."/>
            <person name="Sun H."/>
            <person name="Tunlid A."/>
            <person name="Henrissat B."/>
            <person name="Grigoriev I.V."/>
            <person name="Hibbett D.S."/>
            <person name="Martin F."/>
        </authorList>
    </citation>
    <scope>NUCLEOTIDE SEQUENCE [LARGE SCALE GENOMIC DNA]</scope>
    <source>
        <strain evidence="2">UH-Slu-Lm8-n1</strain>
    </source>
</reference>
<evidence type="ECO:0000313" key="2">
    <source>
        <dbReference type="Proteomes" id="UP000054485"/>
    </source>
</evidence>